<dbReference type="InterPro" id="IPR037219">
    <property type="entry name" value="Peptidase_M41-like"/>
</dbReference>
<protein>
    <recommendedName>
        <fullName evidence="3">Peptidase M41 domain-containing protein</fullName>
    </recommendedName>
</protein>
<dbReference type="RefSeq" id="WP_341742867.1">
    <property type="nucleotide sequence ID" value="NZ_CP151406.1"/>
</dbReference>
<dbReference type="EMBL" id="CP151406">
    <property type="protein sequence ID" value="WZJ19968.1"/>
    <property type="molecule type" value="Genomic_DNA"/>
</dbReference>
<dbReference type="SUPFAM" id="SSF140990">
    <property type="entry name" value="FtsH protease domain-like"/>
    <property type="match status" value="1"/>
</dbReference>
<keyword evidence="2" id="KW-1185">Reference proteome</keyword>
<evidence type="ECO:0000313" key="2">
    <source>
        <dbReference type="Proteomes" id="UP001479520"/>
    </source>
</evidence>
<reference evidence="1 2" key="1">
    <citation type="submission" date="2024-04" db="EMBL/GenBank/DDBJ databases">
        <title>Dissimilatory iodate-reducing microorganisms contribute to the enrichment of iodine in groundwater.</title>
        <authorList>
            <person name="Jiang Z."/>
        </authorList>
    </citation>
    <scope>NUCLEOTIDE SEQUENCE [LARGE SCALE GENOMIC DNA]</scope>
    <source>
        <strain evidence="1 2">NCP973</strain>
    </source>
</reference>
<dbReference type="Proteomes" id="UP001479520">
    <property type="component" value="Chromosome"/>
</dbReference>
<name>A0ABZ2XC70_9RHOO</name>
<evidence type="ECO:0000313" key="1">
    <source>
        <dbReference type="EMBL" id="WZJ19968.1"/>
    </source>
</evidence>
<organism evidence="1 2">
    <name type="scientific">Azonexus hydrophilus</name>
    <dbReference type="NCBI Taxonomy" id="418702"/>
    <lineage>
        <taxon>Bacteria</taxon>
        <taxon>Pseudomonadati</taxon>
        <taxon>Pseudomonadota</taxon>
        <taxon>Betaproteobacteria</taxon>
        <taxon>Rhodocyclales</taxon>
        <taxon>Azonexaceae</taxon>
        <taxon>Azonexus</taxon>
    </lineage>
</organism>
<evidence type="ECO:0008006" key="3">
    <source>
        <dbReference type="Google" id="ProtNLM"/>
    </source>
</evidence>
<accession>A0ABZ2XC70</accession>
<proteinExistence type="predicted"/>
<gene>
    <name evidence="1" type="ORF">AADV58_08285</name>
</gene>
<sequence>MRSIAIHEAGHAVAGMALGMRIMYICTSERICMPFECDAAPGSYQDMLFSAAGYVAEELFCGADAMYELEFEAGNAYAMPSLAGSDGVRFFAAAEALRKTRPAQQRLMLRALAEVRALLQAHAGDVETIARQALGSGAVELHDYKLAQ</sequence>